<organism evidence="2 3">
    <name type="scientific">Helobdella robusta</name>
    <name type="common">Californian leech</name>
    <dbReference type="NCBI Taxonomy" id="6412"/>
    <lineage>
        <taxon>Eukaryota</taxon>
        <taxon>Metazoa</taxon>
        <taxon>Spiralia</taxon>
        <taxon>Lophotrochozoa</taxon>
        <taxon>Annelida</taxon>
        <taxon>Clitellata</taxon>
        <taxon>Hirudinea</taxon>
        <taxon>Rhynchobdellida</taxon>
        <taxon>Glossiphoniidae</taxon>
        <taxon>Helobdella</taxon>
    </lineage>
</organism>
<dbReference type="Proteomes" id="UP000015101">
    <property type="component" value="Unassembled WGS sequence"/>
</dbReference>
<reference evidence="1 3" key="2">
    <citation type="journal article" date="2013" name="Nature">
        <title>Insights into bilaterian evolution from three spiralian genomes.</title>
        <authorList>
            <person name="Simakov O."/>
            <person name="Marletaz F."/>
            <person name="Cho S.J."/>
            <person name="Edsinger-Gonzales E."/>
            <person name="Havlak P."/>
            <person name="Hellsten U."/>
            <person name="Kuo D.H."/>
            <person name="Larsson T."/>
            <person name="Lv J."/>
            <person name="Arendt D."/>
            <person name="Savage R."/>
            <person name="Osoegawa K."/>
            <person name="de Jong P."/>
            <person name="Grimwood J."/>
            <person name="Chapman J.A."/>
            <person name="Shapiro H."/>
            <person name="Aerts A."/>
            <person name="Otillar R.P."/>
            <person name="Terry A.Y."/>
            <person name="Boore J.L."/>
            <person name="Grigoriev I.V."/>
            <person name="Lindberg D.R."/>
            <person name="Seaver E.C."/>
            <person name="Weisblat D.A."/>
            <person name="Putnam N.H."/>
            <person name="Rokhsar D.S."/>
        </authorList>
    </citation>
    <scope>NUCLEOTIDE SEQUENCE</scope>
</reference>
<accession>T1EZ18</accession>
<reference evidence="3" key="1">
    <citation type="submission" date="2012-12" db="EMBL/GenBank/DDBJ databases">
        <authorList>
            <person name="Hellsten U."/>
            <person name="Grimwood J."/>
            <person name="Chapman J.A."/>
            <person name="Shapiro H."/>
            <person name="Aerts A."/>
            <person name="Otillar R.P."/>
            <person name="Terry A.Y."/>
            <person name="Boore J.L."/>
            <person name="Simakov O."/>
            <person name="Marletaz F."/>
            <person name="Cho S.-J."/>
            <person name="Edsinger-Gonzales E."/>
            <person name="Havlak P."/>
            <person name="Kuo D.-H."/>
            <person name="Larsson T."/>
            <person name="Lv J."/>
            <person name="Arendt D."/>
            <person name="Savage R."/>
            <person name="Osoegawa K."/>
            <person name="de Jong P."/>
            <person name="Lindberg D.R."/>
            <person name="Seaver E.C."/>
            <person name="Weisblat D.A."/>
            <person name="Putnam N.H."/>
            <person name="Grigoriev I.V."/>
            <person name="Rokhsar D.S."/>
        </authorList>
    </citation>
    <scope>NUCLEOTIDE SEQUENCE</scope>
</reference>
<keyword evidence="3" id="KW-1185">Reference proteome</keyword>
<dbReference type="InParanoid" id="T1EZ18"/>
<dbReference type="HOGENOM" id="CLU_1770073_0_0_1"/>
<dbReference type="AlphaFoldDB" id="T1EZ18"/>
<sequence length="147" mass="16629">MTSNNTRNSLMGYTKKFESKFVHTHENVTSDYTCLLICLHFQLVSKCKDPEIIGTIFDEIAKQCSCAPGWKGILCSERDWIVDVDCKKDCSVNQGGCGPKQVCLVSLINKKPWTECACIPGYLRVDYYTCKGHTYAHRLIGQSNYTK</sequence>
<dbReference type="CTD" id="20201818"/>
<dbReference type="KEGG" id="hro:HELRODRAFT_167120"/>
<dbReference type="EnsemblMetazoa" id="HelroT167120">
    <property type="protein sequence ID" value="HelroP167120"/>
    <property type="gene ID" value="HelroG167120"/>
</dbReference>
<evidence type="ECO:0008006" key="4">
    <source>
        <dbReference type="Google" id="ProtNLM"/>
    </source>
</evidence>
<dbReference type="GeneID" id="20201818"/>
<evidence type="ECO:0000313" key="1">
    <source>
        <dbReference type="EMBL" id="ESO10614.1"/>
    </source>
</evidence>
<dbReference type="RefSeq" id="XP_009010883.1">
    <property type="nucleotide sequence ID" value="XM_009012635.1"/>
</dbReference>
<evidence type="ECO:0000313" key="2">
    <source>
        <dbReference type="EnsemblMetazoa" id="HelroP167120"/>
    </source>
</evidence>
<dbReference type="OrthoDB" id="6516201at2759"/>
<name>T1EZ18_HELRO</name>
<dbReference type="EMBL" id="KB095858">
    <property type="protein sequence ID" value="ESO10614.1"/>
    <property type="molecule type" value="Genomic_DNA"/>
</dbReference>
<dbReference type="EMBL" id="AMQM01002678">
    <property type="status" value="NOT_ANNOTATED_CDS"/>
    <property type="molecule type" value="Genomic_DNA"/>
</dbReference>
<protein>
    <recommendedName>
        <fullName evidence="4">EGF-like domain-containing protein</fullName>
    </recommendedName>
</protein>
<evidence type="ECO:0000313" key="3">
    <source>
        <dbReference type="Proteomes" id="UP000015101"/>
    </source>
</evidence>
<reference evidence="2" key="3">
    <citation type="submission" date="2015-06" db="UniProtKB">
        <authorList>
            <consortium name="EnsemblMetazoa"/>
        </authorList>
    </citation>
    <scope>IDENTIFICATION</scope>
</reference>
<proteinExistence type="predicted"/>
<gene>
    <name evidence="2" type="primary">20201818</name>
    <name evidence="1" type="ORF">HELRODRAFT_167120</name>
</gene>